<dbReference type="SUPFAM" id="SSF53062">
    <property type="entry name" value="PTS system fructose IIA component-like"/>
    <property type="match status" value="1"/>
</dbReference>
<evidence type="ECO:0000313" key="12">
    <source>
        <dbReference type="Proteomes" id="UP000199352"/>
    </source>
</evidence>
<feature type="region of interest" description="Disordered" evidence="8">
    <location>
        <begin position="132"/>
        <end position="167"/>
    </location>
</feature>
<dbReference type="PANTHER" id="PTHR38594">
    <property type="entry name" value="PEP-DEPENDENT DIHYDROXYACETONE KINASE, PHOSPHORYL DONOR SUBUNIT DHAM"/>
    <property type="match status" value="1"/>
</dbReference>
<dbReference type="PRINTS" id="PR00107">
    <property type="entry name" value="PHOSPHOCPHPR"/>
</dbReference>
<comment type="catalytic activity">
    <reaction evidence="1">
        <text>dihydroxyacetone + phosphoenolpyruvate = dihydroxyacetone phosphate + pyruvate</text>
        <dbReference type="Rhea" id="RHEA:18381"/>
        <dbReference type="ChEBI" id="CHEBI:15361"/>
        <dbReference type="ChEBI" id="CHEBI:16016"/>
        <dbReference type="ChEBI" id="CHEBI:57642"/>
        <dbReference type="ChEBI" id="CHEBI:58702"/>
        <dbReference type="EC" id="2.7.1.121"/>
    </reaction>
</comment>
<dbReference type="OrthoDB" id="350754at2"/>
<dbReference type="NCBIfam" id="TIGR01003">
    <property type="entry name" value="PTS_HPr_family"/>
    <property type="match status" value="1"/>
</dbReference>
<dbReference type="EC" id="2.7.1.121" evidence="4"/>
<dbReference type="STRING" id="402600.SAMN05216188_11215"/>
<organism evidence="11 12">
    <name type="scientific">Lentzea xinjiangensis</name>
    <dbReference type="NCBI Taxonomy" id="402600"/>
    <lineage>
        <taxon>Bacteria</taxon>
        <taxon>Bacillati</taxon>
        <taxon>Actinomycetota</taxon>
        <taxon>Actinomycetes</taxon>
        <taxon>Pseudonocardiales</taxon>
        <taxon>Pseudonocardiaceae</taxon>
        <taxon>Lentzea</taxon>
    </lineage>
</organism>
<dbReference type="AlphaFoldDB" id="A0A1H9PQ59"/>
<dbReference type="InterPro" id="IPR036662">
    <property type="entry name" value="PTS_EIIA_man-typ_sf"/>
</dbReference>
<dbReference type="PROSITE" id="PS00369">
    <property type="entry name" value="PTS_HPR_HIS"/>
    <property type="match status" value="1"/>
</dbReference>
<proteinExistence type="predicted"/>
<sequence length="260" mass="25744">MTAASETSRVGLVVVSHSEMLASGVAELAGQMAPDIAVLPVGGTEEGGLGTDYGAVVEALADADSGAGVVVLYDLGSAKMTAEMAVESADDPSRYTVVDASLVEGAVAAAVAAQGGAALAAVAAAAEGASGEAPVAVHDRAGQDRTGQDRTGQDRTGQGRSGQGRPALSIVPDAVSAEVLLTNEVGLHARPAALLARTVAQLDADVVVRYGDEEANAASVLALMGLGAPGGRSITVVATGKDAGEAVRRIEELAERGFDD</sequence>
<dbReference type="GO" id="GO:0047324">
    <property type="term" value="F:phosphoenolpyruvate-glycerone phosphotransferase activity"/>
    <property type="evidence" value="ECO:0007669"/>
    <property type="project" value="UniProtKB-EC"/>
</dbReference>
<comment type="subunit">
    <text evidence="7">Homodimer. The dihydroxyacetone kinase complex is composed of a homodimer of DhaM, a homodimer of DhaK and the subunit DhaL.</text>
</comment>
<dbReference type="InterPro" id="IPR000032">
    <property type="entry name" value="HPr-like"/>
</dbReference>
<gene>
    <name evidence="11" type="ORF">SAMN05216188_11215</name>
</gene>
<keyword evidence="12" id="KW-1185">Reference proteome</keyword>
<dbReference type="Pfam" id="PF03610">
    <property type="entry name" value="EIIA-man"/>
    <property type="match status" value="1"/>
</dbReference>
<evidence type="ECO:0000256" key="3">
    <source>
        <dbReference type="ARBA" id="ARBA00003681"/>
    </source>
</evidence>
<evidence type="ECO:0000256" key="5">
    <source>
        <dbReference type="ARBA" id="ARBA00020422"/>
    </source>
</evidence>
<feature type="compositionally biased region" description="Basic and acidic residues" evidence="8">
    <location>
        <begin position="137"/>
        <end position="153"/>
    </location>
</feature>
<keyword evidence="6" id="KW-0808">Transferase</keyword>
<dbReference type="PROSITE" id="PS51350">
    <property type="entry name" value="PTS_HPR_DOM"/>
    <property type="match status" value="1"/>
</dbReference>
<evidence type="ECO:0000256" key="4">
    <source>
        <dbReference type="ARBA" id="ARBA00012095"/>
    </source>
</evidence>
<protein>
    <recommendedName>
        <fullName evidence="5">Phosphocarrier protein HPr</fullName>
        <ecNumber evidence="4">2.7.1.121</ecNumber>
    </recommendedName>
</protein>
<dbReference type="InterPro" id="IPR012844">
    <property type="entry name" value="DhaM_N"/>
</dbReference>
<dbReference type="GO" id="GO:0009401">
    <property type="term" value="P:phosphoenolpyruvate-dependent sugar phosphotransferase system"/>
    <property type="evidence" value="ECO:0007669"/>
    <property type="project" value="InterPro"/>
</dbReference>
<comment type="function">
    <text evidence="2">Component of the dihydroxyacetone kinase complex, which is responsible for the phosphoenolpyruvate (PEP)-dependent phosphorylation of dihydroxyacetone. DhaM serves as the phosphoryl donor. Is phosphorylated by phosphoenolpyruvate in an EI- and HPr-dependent reaction, and a phosphorelay system on histidine residues finally leads to phosphoryl transfer to DhaL and dihydroxyacetone.</text>
</comment>
<evidence type="ECO:0000313" key="11">
    <source>
        <dbReference type="EMBL" id="SER49919.1"/>
    </source>
</evidence>
<dbReference type="EMBL" id="FOFR01000012">
    <property type="protein sequence ID" value="SER49919.1"/>
    <property type="molecule type" value="Genomic_DNA"/>
</dbReference>
<dbReference type="PROSITE" id="PS51096">
    <property type="entry name" value="PTS_EIIA_TYPE_4"/>
    <property type="match status" value="1"/>
</dbReference>
<evidence type="ECO:0000256" key="7">
    <source>
        <dbReference type="ARBA" id="ARBA00046577"/>
    </source>
</evidence>
<evidence type="ECO:0000256" key="8">
    <source>
        <dbReference type="SAM" id="MobiDB-lite"/>
    </source>
</evidence>
<evidence type="ECO:0000256" key="1">
    <source>
        <dbReference type="ARBA" id="ARBA00001113"/>
    </source>
</evidence>
<dbReference type="PANTHER" id="PTHR38594:SF1">
    <property type="entry name" value="PEP-DEPENDENT DIHYDROXYACETONE KINASE, PHOSPHORYL DONOR SUBUNIT DHAM"/>
    <property type="match status" value="1"/>
</dbReference>
<comment type="function">
    <text evidence="3">General (non sugar-specific) component of the phosphoenolpyruvate-dependent sugar phosphotransferase system (sugar PTS). This major carbohydrate active-transport system catalyzes the phosphorylation of incoming sugar substrates concomitantly with their translocation across the cell membrane. The phosphoryl group from phosphoenolpyruvate (PEP) is transferred to the phosphoryl carrier protein HPr by enzyme I. Phospho-HPr then transfers it to the PTS EIIA domain.</text>
</comment>
<dbReference type="InterPro" id="IPR035895">
    <property type="entry name" value="HPr-like_sf"/>
</dbReference>
<reference evidence="12" key="1">
    <citation type="submission" date="2016-10" db="EMBL/GenBank/DDBJ databases">
        <authorList>
            <person name="Varghese N."/>
            <person name="Submissions S."/>
        </authorList>
    </citation>
    <scope>NUCLEOTIDE SEQUENCE [LARGE SCALE GENOMIC DNA]</scope>
    <source>
        <strain evidence="12">CGMCC 4.3525</strain>
    </source>
</reference>
<dbReference type="SUPFAM" id="SSF55594">
    <property type="entry name" value="HPr-like"/>
    <property type="match status" value="1"/>
</dbReference>
<feature type="domain" description="HPr" evidence="10">
    <location>
        <begin position="174"/>
        <end position="260"/>
    </location>
</feature>
<dbReference type="InterPro" id="IPR001020">
    <property type="entry name" value="PTS_HPr_His_P_site"/>
</dbReference>
<evidence type="ECO:0000256" key="6">
    <source>
        <dbReference type="ARBA" id="ARBA00022679"/>
    </source>
</evidence>
<dbReference type="RefSeq" id="WP_089954211.1">
    <property type="nucleotide sequence ID" value="NZ_FOFR01000012.1"/>
</dbReference>
<dbReference type="Gene3D" id="3.40.50.510">
    <property type="entry name" value="Phosphotransferase system, mannose-type IIA component"/>
    <property type="match status" value="1"/>
</dbReference>
<dbReference type="GO" id="GO:0019563">
    <property type="term" value="P:glycerol catabolic process"/>
    <property type="evidence" value="ECO:0007669"/>
    <property type="project" value="InterPro"/>
</dbReference>
<feature type="domain" description="PTS EIIA type-4" evidence="9">
    <location>
        <begin position="9"/>
        <end position="135"/>
    </location>
</feature>
<dbReference type="GO" id="GO:0016020">
    <property type="term" value="C:membrane"/>
    <property type="evidence" value="ECO:0007669"/>
    <property type="project" value="InterPro"/>
</dbReference>
<accession>A0A1H9PQ59</accession>
<dbReference type="Gene3D" id="3.30.1340.10">
    <property type="entry name" value="HPr-like"/>
    <property type="match status" value="1"/>
</dbReference>
<dbReference type="NCBIfam" id="TIGR02364">
    <property type="entry name" value="dha_pts"/>
    <property type="match status" value="1"/>
</dbReference>
<name>A0A1H9PQ59_9PSEU</name>
<evidence type="ECO:0000259" key="9">
    <source>
        <dbReference type="PROSITE" id="PS51096"/>
    </source>
</evidence>
<dbReference type="InterPro" id="IPR004701">
    <property type="entry name" value="PTS_EIIA_man-typ"/>
</dbReference>
<dbReference type="CDD" id="cd00367">
    <property type="entry name" value="PTS-HPr_like"/>
    <property type="match status" value="1"/>
</dbReference>
<dbReference type="Proteomes" id="UP000199352">
    <property type="component" value="Unassembled WGS sequence"/>
</dbReference>
<evidence type="ECO:0000256" key="2">
    <source>
        <dbReference type="ARBA" id="ARBA00002788"/>
    </source>
</evidence>
<dbReference type="Pfam" id="PF00381">
    <property type="entry name" value="PTS-HPr"/>
    <property type="match status" value="1"/>
</dbReference>
<evidence type="ECO:0000259" key="10">
    <source>
        <dbReference type="PROSITE" id="PS51350"/>
    </source>
</evidence>
<dbReference type="InterPro" id="IPR039643">
    <property type="entry name" value="DhaM"/>
</dbReference>